<dbReference type="GO" id="GO:0008408">
    <property type="term" value="F:3'-5' exonuclease activity"/>
    <property type="evidence" value="ECO:0007669"/>
    <property type="project" value="TreeGrafter"/>
</dbReference>
<gene>
    <name evidence="7" type="ORF">FP2506_13304</name>
</gene>
<dbReference type="GO" id="GO:0003887">
    <property type="term" value="F:DNA-directed DNA polymerase activity"/>
    <property type="evidence" value="ECO:0007669"/>
    <property type="project" value="UniProtKB-EC"/>
</dbReference>
<dbReference type="SUPFAM" id="SSF53098">
    <property type="entry name" value="Ribonuclease H-like"/>
    <property type="match status" value="1"/>
</dbReference>
<dbReference type="PANTHER" id="PTHR30231">
    <property type="entry name" value="DNA POLYMERASE III SUBUNIT EPSILON"/>
    <property type="match status" value="1"/>
</dbReference>
<dbReference type="GO" id="GO:0005829">
    <property type="term" value="C:cytosol"/>
    <property type="evidence" value="ECO:0007669"/>
    <property type="project" value="TreeGrafter"/>
</dbReference>
<dbReference type="PANTHER" id="PTHR30231:SF41">
    <property type="entry name" value="DNA POLYMERASE III SUBUNIT EPSILON"/>
    <property type="match status" value="1"/>
</dbReference>
<dbReference type="HOGENOM" id="CLU_017573_0_0_5"/>
<evidence type="ECO:0000256" key="2">
    <source>
        <dbReference type="ARBA" id="ARBA00025483"/>
    </source>
</evidence>
<dbReference type="EMBL" id="AATP01000013">
    <property type="protein sequence ID" value="EAU39714.1"/>
    <property type="molecule type" value="Genomic_DNA"/>
</dbReference>
<evidence type="ECO:0000256" key="5">
    <source>
        <dbReference type="SAM" id="Phobius"/>
    </source>
</evidence>
<dbReference type="InterPro" id="IPR036397">
    <property type="entry name" value="RNaseH_sf"/>
</dbReference>
<feature type="transmembrane region" description="Helical" evidence="5">
    <location>
        <begin position="46"/>
        <end position="65"/>
    </location>
</feature>
<dbReference type="Gene3D" id="6.10.340.10">
    <property type="match status" value="1"/>
</dbReference>
<dbReference type="GO" id="GO:0003677">
    <property type="term" value="F:DNA binding"/>
    <property type="evidence" value="ECO:0007669"/>
    <property type="project" value="InterPro"/>
</dbReference>
<dbReference type="AlphaFoldDB" id="Q0FXM2"/>
<dbReference type="GO" id="GO:0045004">
    <property type="term" value="P:DNA replication proofreading"/>
    <property type="evidence" value="ECO:0007669"/>
    <property type="project" value="TreeGrafter"/>
</dbReference>
<dbReference type="Pfam" id="PF00929">
    <property type="entry name" value="RNase_T"/>
    <property type="match status" value="1"/>
</dbReference>
<keyword evidence="5" id="KW-0812">Transmembrane</keyword>
<keyword evidence="7" id="KW-0269">Exonuclease</keyword>
<dbReference type="SMART" id="SM00479">
    <property type="entry name" value="EXOIII"/>
    <property type="match status" value="1"/>
</dbReference>
<evidence type="ECO:0000259" key="6">
    <source>
        <dbReference type="SMART" id="SM00479"/>
    </source>
</evidence>
<keyword evidence="7" id="KW-0540">Nuclease</keyword>
<dbReference type="RefSeq" id="WP_007067787.1">
    <property type="nucleotide sequence ID" value="NZ_DS022272.1"/>
</dbReference>
<comment type="function">
    <text evidence="2">DNA polymerase III is a complex, multichain enzyme responsible for most of the replicative synthesis in bacteria. The epsilon subunit contain the editing function and is a proofreading 3'-5' exonuclease.</text>
</comment>
<protein>
    <recommendedName>
        <fullName evidence="1">DNA-directed DNA polymerase</fullName>
        <ecNumber evidence="1">2.7.7.7</ecNumber>
    </recommendedName>
</protein>
<dbReference type="FunFam" id="3.30.420.10:FF:000045">
    <property type="entry name" value="3'-5' exonuclease DinG"/>
    <property type="match status" value="1"/>
</dbReference>
<comment type="catalytic activity">
    <reaction evidence="4">
        <text>DNA(n) + a 2'-deoxyribonucleoside 5'-triphosphate = DNA(n+1) + diphosphate</text>
        <dbReference type="Rhea" id="RHEA:22508"/>
        <dbReference type="Rhea" id="RHEA-COMP:17339"/>
        <dbReference type="Rhea" id="RHEA-COMP:17340"/>
        <dbReference type="ChEBI" id="CHEBI:33019"/>
        <dbReference type="ChEBI" id="CHEBI:61560"/>
        <dbReference type="ChEBI" id="CHEBI:173112"/>
        <dbReference type="EC" id="2.7.7.7"/>
    </reaction>
</comment>
<organism evidence="7 8">
    <name type="scientific">Fulvimarina pelagi HTCC2506</name>
    <dbReference type="NCBI Taxonomy" id="314231"/>
    <lineage>
        <taxon>Bacteria</taxon>
        <taxon>Pseudomonadati</taxon>
        <taxon>Pseudomonadota</taxon>
        <taxon>Alphaproteobacteria</taxon>
        <taxon>Hyphomicrobiales</taxon>
        <taxon>Aurantimonadaceae</taxon>
        <taxon>Fulvimarina</taxon>
    </lineage>
</organism>
<comment type="subunit">
    <text evidence="3">DNA polymerase III contains a core (composed of alpha, epsilon and theta chains) that associates with a tau subunit. This core dimerizes to form the POLIII' complex. PolIII' associates with the gamma complex (composed of gamma, delta, delta', psi and chi chains) and with the beta chain to form the complete DNA polymerase III complex.</text>
</comment>
<evidence type="ECO:0000256" key="1">
    <source>
        <dbReference type="ARBA" id="ARBA00012417"/>
    </source>
</evidence>
<dbReference type="InterPro" id="IPR006054">
    <property type="entry name" value="DnaQ"/>
</dbReference>
<dbReference type="PROSITE" id="PS51257">
    <property type="entry name" value="PROKAR_LIPOPROTEIN"/>
    <property type="match status" value="1"/>
</dbReference>
<keyword evidence="8" id="KW-1185">Reference proteome</keyword>
<evidence type="ECO:0000313" key="7">
    <source>
        <dbReference type="EMBL" id="EAU39714.1"/>
    </source>
</evidence>
<dbReference type="Proteomes" id="UP000004310">
    <property type="component" value="Unassembled WGS sequence"/>
</dbReference>
<dbReference type="InterPro" id="IPR012337">
    <property type="entry name" value="RNaseH-like_sf"/>
</dbReference>
<dbReference type="Gene3D" id="3.30.420.10">
    <property type="entry name" value="Ribonuclease H-like superfamily/Ribonuclease H"/>
    <property type="match status" value="1"/>
</dbReference>
<keyword evidence="5" id="KW-1133">Transmembrane helix</keyword>
<accession>Q0FXM2</accession>
<dbReference type="NCBIfam" id="TIGR00573">
    <property type="entry name" value="dnaq"/>
    <property type="match status" value="1"/>
</dbReference>
<evidence type="ECO:0000313" key="8">
    <source>
        <dbReference type="Proteomes" id="UP000004310"/>
    </source>
</evidence>
<dbReference type="InterPro" id="IPR013520">
    <property type="entry name" value="Ribonucl_H"/>
</dbReference>
<sequence length="466" mass="50846">MKAVSVRLRVFLLFSALAVACVAAVGVAFGSGVYRGVVPIDSVVGPLIIAGFLLLGLVMSAWFAFDKYIARPIDRLAAEMRVRAHCNTSHEIDLAETHYLGDLAHAADAVTRRLGEATFETAGTVARETARLEVERQRLTACLTEIPVATIVVSATDKIVLYDGQAAEILAQTATPRLNAPISDYFEESALGRAKQALANDGNEIAFDLSDIGQSITHSAVMRSFADGGYLLAFQTANIRLAPDAARPLVYDFSLLDREPPPSLIDCPLRDLVYCVFDTETTGLIPHRDEIVQIGAIRIVDGKLVEGETFDTLVDPGGPIPRASSKIHGITDKMVMGQPRIAEAGRRFFEFSKESVLVAHNAPFDMSFLRRHEKAMGVAFDHPIVDTVLVSAIIFGTTERHMLDVVCERLGIRIEKKDRHTALGDARVTAEAMKRMLPLLEARGIKTFGKLIAETRKRGRLVADLN</sequence>
<dbReference type="STRING" id="217511.GCA_001463845_02490"/>
<reference evidence="7 8" key="1">
    <citation type="journal article" date="2010" name="J. Bacteriol.">
        <title>Genome sequence of Fulvimarina pelagi HTCC2506T, a Mn(II)-oxidizing alphaproteobacterium possessing an aerobic anoxygenic photosynthetic gene cluster and Xanthorhodopsin.</title>
        <authorList>
            <person name="Kang I."/>
            <person name="Oh H.M."/>
            <person name="Lim S.I."/>
            <person name="Ferriera S."/>
            <person name="Giovannoni S.J."/>
            <person name="Cho J.C."/>
        </authorList>
    </citation>
    <scope>NUCLEOTIDE SEQUENCE [LARGE SCALE GENOMIC DNA]</scope>
    <source>
        <strain evidence="7 8">HTCC2506</strain>
    </source>
</reference>
<dbReference type="EC" id="2.7.7.7" evidence="1"/>
<dbReference type="eggNOG" id="COG2176">
    <property type="taxonomic scope" value="Bacteria"/>
</dbReference>
<keyword evidence="7" id="KW-0378">Hydrolase</keyword>
<comment type="caution">
    <text evidence="7">The sequence shown here is derived from an EMBL/GenBank/DDBJ whole genome shotgun (WGS) entry which is preliminary data.</text>
</comment>
<keyword evidence="5" id="KW-0472">Membrane</keyword>
<proteinExistence type="predicted"/>
<name>Q0FXM2_9HYPH</name>
<evidence type="ECO:0000256" key="4">
    <source>
        <dbReference type="ARBA" id="ARBA00049244"/>
    </source>
</evidence>
<evidence type="ECO:0000256" key="3">
    <source>
        <dbReference type="ARBA" id="ARBA00026073"/>
    </source>
</evidence>
<dbReference type="CDD" id="cd06127">
    <property type="entry name" value="DEDDh"/>
    <property type="match status" value="1"/>
</dbReference>
<feature type="domain" description="Exonuclease" evidence="6">
    <location>
        <begin position="273"/>
        <end position="442"/>
    </location>
</feature>